<protein>
    <recommendedName>
        <fullName evidence="9">Methyltransferase type 12 domain-containing protein</fullName>
    </recommendedName>
</protein>
<keyword evidence="3" id="KW-0808">Transferase</keyword>
<dbReference type="InterPro" id="IPR013120">
    <property type="entry name" value="FAR_NAD-bd"/>
</dbReference>
<dbReference type="InterPro" id="IPR041068">
    <property type="entry name" value="HTH_51"/>
</dbReference>
<dbReference type="Gene3D" id="3.40.50.720">
    <property type="entry name" value="NAD(P)-binding Rossmann-like Domain"/>
    <property type="match status" value="1"/>
</dbReference>
<evidence type="ECO:0000256" key="2">
    <source>
        <dbReference type="ARBA" id="ARBA00022553"/>
    </source>
</evidence>
<feature type="region of interest" description="Disordered" evidence="4">
    <location>
        <begin position="60"/>
        <end position="79"/>
    </location>
</feature>
<dbReference type="EMBL" id="JBAWTH010000016">
    <property type="protein sequence ID" value="KAL2288400.1"/>
    <property type="molecule type" value="Genomic_DNA"/>
</dbReference>
<evidence type="ECO:0000313" key="8">
    <source>
        <dbReference type="Proteomes" id="UP001600888"/>
    </source>
</evidence>
<evidence type="ECO:0000256" key="4">
    <source>
        <dbReference type="SAM" id="MobiDB-lite"/>
    </source>
</evidence>
<organism evidence="7 8">
    <name type="scientific">Diaporthe vaccinii</name>
    <dbReference type="NCBI Taxonomy" id="105482"/>
    <lineage>
        <taxon>Eukaryota</taxon>
        <taxon>Fungi</taxon>
        <taxon>Dikarya</taxon>
        <taxon>Ascomycota</taxon>
        <taxon>Pezizomycotina</taxon>
        <taxon>Sordariomycetes</taxon>
        <taxon>Sordariomycetidae</taxon>
        <taxon>Diaporthales</taxon>
        <taxon>Diaporthaceae</taxon>
        <taxon>Diaporthe</taxon>
        <taxon>Diaporthe eres species complex</taxon>
    </lineage>
</organism>
<accession>A0ABR4F1G2</accession>
<feature type="domain" description="Methyltransferase fungal type helix-turn-helix" evidence="6">
    <location>
        <begin position="105"/>
        <end position="190"/>
    </location>
</feature>
<keyword evidence="8" id="KW-1185">Reference proteome</keyword>
<dbReference type="Pfam" id="PF07993">
    <property type="entry name" value="NAD_binding_4"/>
    <property type="match status" value="1"/>
</dbReference>
<evidence type="ECO:0000259" key="5">
    <source>
        <dbReference type="Pfam" id="PF07993"/>
    </source>
</evidence>
<comment type="caution">
    <text evidence="7">The sequence shown here is derived from an EMBL/GenBank/DDBJ whole genome shotgun (WGS) entry which is preliminary data.</text>
</comment>
<feature type="domain" description="Thioester reductase (TE)" evidence="5">
    <location>
        <begin position="450"/>
        <end position="512"/>
    </location>
</feature>
<dbReference type="Proteomes" id="UP001600888">
    <property type="component" value="Unassembled WGS sequence"/>
</dbReference>
<dbReference type="Pfam" id="PF18558">
    <property type="entry name" value="HTH_51"/>
    <property type="match status" value="1"/>
</dbReference>
<evidence type="ECO:0000259" key="6">
    <source>
        <dbReference type="Pfam" id="PF18558"/>
    </source>
</evidence>
<evidence type="ECO:0000313" key="7">
    <source>
        <dbReference type="EMBL" id="KAL2288400.1"/>
    </source>
</evidence>
<gene>
    <name evidence="7" type="ORF">FJTKL_03793</name>
</gene>
<name>A0ABR4F1G2_9PEZI</name>
<sequence>MPLPQLPTASQRLPQVSPKLESAFEIKLPESEIQAVVDVPCLMKCLLSTLGDDAYVSDGDDSDMSTLNNSSGEGGQATPASIQAVDMEEHASVLPFDAVMGSFKEVKAKTDERIAEVGQTRYVADALPLQDELTVALTLEAFEECGAIIRDAQPGQQLERMSNGSANRQLVTYLYRMLETLTQVIKMEGQDRITRTAVPLPTKSSREIYEDLSTRFPDQQTADKVTYYAGTNLARVLSGITDGVKLIFGSAQGREMAAGLYGDWPINRATYAGMEDFLTRLASRLRAEGGRISAENPLRILEMGAGTGGTTKRLARKAWGKQYPFMRFAVHDIEKQPAPELVGTQHLVVASNAVHATSSLQDSTRCIRNILRPDGFLCLVEMTRPMYWVDIVFGLFEGWWMYNDGREHVVAHEERWDADLQASGYGYVDWIDGASEESKVWKFIIASADPETRQEARQRQWQALLNKGTGLCPEDEAVMNRIDVIEADLSKPNLGLSENEYNKLADTVTDIVYNPWLMHSKWPIKSFEP</sequence>
<proteinExistence type="predicted"/>
<evidence type="ECO:0008006" key="9">
    <source>
        <dbReference type="Google" id="ProtNLM"/>
    </source>
</evidence>
<keyword evidence="2" id="KW-0597">Phosphoprotein</keyword>
<dbReference type="SUPFAM" id="SSF53335">
    <property type="entry name" value="S-adenosyl-L-methionine-dependent methyltransferases"/>
    <property type="match status" value="1"/>
</dbReference>
<reference evidence="7 8" key="1">
    <citation type="submission" date="2024-03" db="EMBL/GenBank/DDBJ databases">
        <title>A high-quality draft genome sequence of Diaporthe vaccinii, a causative agent of upright dieback and viscid rot disease in cranberry plants.</title>
        <authorList>
            <person name="Sarrasin M."/>
            <person name="Lang B.F."/>
            <person name="Burger G."/>
        </authorList>
    </citation>
    <scope>NUCLEOTIDE SEQUENCE [LARGE SCALE GENOMIC DNA]</scope>
    <source>
        <strain evidence="7 8">IS7</strain>
    </source>
</reference>
<keyword evidence="1" id="KW-0596">Phosphopantetheine</keyword>
<evidence type="ECO:0000256" key="3">
    <source>
        <dbReference type="ARBA" id="ARBA00022679"/>
    </source>
</evidence>
<evidence type="ECO:0000256" key="1">
    <source>
        <dbReference type="ARBA" id="ARBA00022450"/>
    </source>
</evidence>
<dbReference type="InterPro" id="IPR029063">
    <property type="entry name" value="SAM-dependent_MTases_sf"/>
</dbReference>
<dbReference type="Gene3D" id="3.40.50.150">
    <property type="entry name" value="Vaccinia Virus protein VP39"/>
    <property type="match status" value="1"/>
</dbReference>